<keyword evidence="3" id="KW-1133">Transmembrane helix</keyword>
<proteinExistence type="predicted"/>
<keyword evidence="2 3" id="KW-0472">Membrane</keyword>
<dbReference type="Gramene" id="OE9A104971T1">
    <property type="protein sequence ID" value="OE9A104971C1"/>
    <property type="gene ID" value="OE9A104971"/>
</dbReference>
<dbReference type="OrthoDB" id="695142at2759"/>
<evidence type="ECO:0000256" key="3">
    <source>
        <dbReference type="SAM" id="Phobius"/>
    </source>
</evidence>
<dbReference type="InterPro" id="IPR044839">
    <property type="entry name" value="NDR1-like"/>
</dbReference>
<reference evidence="4 5" key="1">
    <citation type="submission" date="2019-12" db="EMBL/GenBank/DDBJ databases">
        <authorList>
            <person name="Alioto T."/>
            <person name="Alioto T."/>
            <person name="Gomez Garrido J."/>
        </authorList>
    </citation>
    <scope>NUCLEOTIDE SEQUENCE [LARGE SCALE GENOMIC DNA]</scope>
</reference>
<dbReference type="Proteomes" id="UP000594638">
    <property type="component" value="Unassembled WGS sequence"/>
</dbReference>
<dbReference type="EMBL" id="CACTIH010005431">
    <property type="protein sequence ID" value="CAA2992136.1"/>
    <property type="molecule type" value="Genomic_DNA"/>
</dbReference>
<evidence type="ECO:0000256" key="2">
    <source>
        <dbReference type="ARBA" id="ARBA00023136"/>
    </source>
</evidence>
<evidence type="ECO:0000256" key="1">
    <source>
        <dbReference type="ARBA" id="ARBA00004370"/>
    </source>
</evidence>
<comment type="subcellular location">
    <subcellularLocation>
        <location evidence="1">Membrane</location>
    </subcellularLocation>
</comment>
<dbReference type="PANTHER" id="PTHR31234:SF2">
    <property type="entry name" value="OS05G0199100 PROTEIN"/>
    <property type="match status" value="1"/>
</dbReference>
<evidence type="ECO:0008006" key="6">
    <source>
        <dbReference type="Google" id="ProtNLM"/>
    </source>
</evidence>
<dbReference type="PANTHER" id="PTHR31234">
    <property type="entry name" value="LATE EMBRYOGENESIS ABUNDANT (LEA) HYDROXYPROLINE-RICH GLYCOPROTEIN FAMILY"/>
    <property type="match status" value="1"/>
</dbReference>
<name>A0A8S0SGH1_OLEEU</name>
<dbReference type="AlphaFoldDB" id="A0A8S0SGH1"/>
<gene>
    <name evidence="4" type="ORF">OLEA9_A104971</name>
</gene>
<accession>A0A8S0SGH1</accession>
<sequence length="266" mass="29883">MGTVAPPSDDQSKIVMGYPPMNRYPPPYGYPKPDLAYHHHKDYANSINPNHYPQSFDGYYYQQTYAPLVPEPSRTTSVGRAMISLLIFLTLGMCMLSIVIFLLFGTEDPDFHLVSLTVPNFNVTNSSLVASWDANITVTNQNEAFKVQFLQVVSSFFHEEDLLAISPLQSFQVETRQTLGMSFGVATDPTNQEKLHNGVFPSIVQERSTGIVCFSLRLSLKAEYKSNSLWKKASLKVNCKNLQVSFSPTGEGKWTEDFPKKCLLFS</sequence>
<keyword evidence="3" id="KW-0812">Transmembrane</keyword>
<evidence type="ECO:0000313" key="5">
    <source>
        <dbReference type="Proteomes" id="UP000594638"/>
    </source>
</evidence>
<keyword evidence="5" id="KW-1185">Reference proteome</keyword>
<dbReference type="GO" id="GO:0098542">
    <property type="term" value="P:defense response to other organism"/>
    <property type="evidence" value="ECO:0007669"/>
    <property type="project" value="InterPro"/>
</dbReference>
<organism evidence="4 5">
    <name type="scientific">Olea europaea subsp. europaea</name>
    <dbReference type="NCBI Taxonomy" id="158383"/>
    <lineage>
        <taxon>Eukaryota</taxon>
        <taxon>Viridiplantae</taxon>
        <taxon>Streptophyta</taxon>
        <taxon>Embryophyta</taxon>
        <taxon>Tracheophyta</taxon>
        <taxon>Spermatophyta</taxon>
        <taxon>Magnoliopsida</taxon>
        <taxon>eudicotyledons</taxon>
        <taxon>Gunneridae</taxon>
        <taxon>Pentapetalae</taxon>
        <taxon>asterids</taxon>
        <taxon>lamiids</taxon>
        <taxon>Lamiales</taxon>
        <taxon>Oleaceae</taxon>
        <taxon>Oleeae</taxon>
        <taxon>Olea</taxon>
    </lineage>
</organism>
<feature type="transmembrane region" description="Helical" evidence="3">
    <location>
        <begin position="83"/>
        <end position="104"/>
    </location>
</feature>
<evidence type="ECO:0000313" key="4">
    <source>
        <dbReference type="EMBL" id="CAA2992136.1"/>
    </source>
</evidence>
<dbReference type="GO" id="GO:0005886">
    <property type="term" value="C:plasma membrane"/>
    <property type="evidence" value="ECO:0007669"/>
    <property type="project" value="TreeGrafter"/>
</dbReference>
<comment type="caution">
    <text evidence="4">The sequence shown here is derived from an EMBL/GenBank/DDBJ whole genome shotgun (WGS) entry which is preliminary data.</text>
</comment>
<protein>
    <recommendedName>
        <fullName evidence="6">Late embryogenesis abundant protein LEA-2 subgroup domain-containing protein</fullName>
    </recommendedName>
</protein>